<dbReference type="RefSeq" id="WP_035583584.1">
    <property type="nucleotide sequence ID" value="NZ_ARYJ01000011.1"/>
</dbReference>
<dbReference type="Pfam" id="PF13449">
    <property type="entry name" value="Phytase-like"/>
    <property type="match status" value="1"/>
</dbReference>
<dbReference type="STRING" id="1280952.HJA_14569"/>
<reference evidence="3 4" key="1">
    <citation type="journal article" date="2014" name="Antonie Van Leeuwenhoek">
        <title>Hyphomonas beringensis sp. nov. and Hyphomonas chukchiensis sp. nov., isolated from surface seawater of the Bering Sea and Chukchi Sea.</title>
        <authorList>
            <person name="Li C."/>
            <person name="Lai Q."/>
            <person name="Li G."/>
            <person name="Dong C."/>
            <person name="Wang J."/>
            <person name="Liao Y."/>
            <person name="Shao Z."/>
        </authorList>
    </citation>
    <scope>NUCLEOTIDE SEQUENCE [LARGE SCALE GENOMIC DNA]</scope>
    <source>
        <strain evidence="3 4">VP2</strain>
    </source>
</reference>
<feature type="signal peptide" evidence="1">
    <location>
        <begin position="1"/>
        <end position="20"/>
    </location>
</feature>
<dbReference type="InterPro" id="IPR014567">
    <property type="entry name" value="UCP031900"/>
</dbReference>
<evidence type="ECO:0000313" key="4">
    <source>
        <dbReference type="Proteomes" id="UP000024816"/>
    </source>
</evidence>
<feature type="domain" description="Phytase-like" evidence="2">
    <location>
        <begin position="101"/>
        <end position="228"/>
    </location>
</feature>
<protein>
    <recommendedName>
        <fullName evidence="2">Phytase-like domain-containing protein</fullName>
    </recommendedName>
</protein>
<dbReference type="EMBL" id="ARYJ01000011">
    <property type="protein sequence ID" value="KCZ86833.1"/>
    <property type="molecule type" value="Genomic_DNA"/>
</dbReference>
<evidence type="ECO:0000259" key="2">
    <source>
        <dbReference type="Pfam" id="PF13449"/>
    </source>
</evidence>
<dbReference type="InterPro" id="IPR027372">
    <property type="entry name" value="Phytase-like_dom"/>
</dbReference>
<accession>A0A059F8F1</accession>
<name>A0A059F8F1_9PROT</name>
<organism evidence="3 4">
    <name type="scientific">Hyphomonas jannaschiana VP2</name>
    <dbReference type="NCBI Taxonomy" id="1280952"/>
    <lineage>
        <taxon>Bacteria</taxon>
        <taxon>Pseudomonadati</taxon>
        <taxon>Pseudomonadota</taxon>
        <taxon>Alphaproteobacteria</taxon>
        <taxon>Hyphomonadales</taxon>
        <taxon>Hyphomonadaceae</taxon>
        <taxon>Hyphomonas</taxon>
    </lineage>
</organism>
<keyword evidence="4" id="KW-1185">Reference proteome</keyword>
<proteinExistence type="predicted"/>
<gene>
    <name evidence="3" type="ORF">HJA_14569</name>
</gene>
<comment type="caution">
    <text evidence="3">The sequence shown here is derived from an EMBL/GenBank/DDBJ whole genome shotgun (WGS) entry which is preliminary data.</text>
</comment>
<dbReference type="OrthoDB" id="9798693at2"/>
<dbReference type="Proteomes" id="UP000024816">
    <property type="component" value="Unassembled WGS sequence"/>
</dbReference>
<sequence>MLRRTIQFASLILLATCAGTAEMPEAPRVTMPAADAAWTFDTISAELADTSCPAGTAAVPSVPLAITAQAIDLGPADDVARRLPEGAVFAGGWELTADNASFGGLSDLAVDTDGDLLAVVDDGAFVRIGMADGAPDGSGDLTYMLGEDGQLLQGKSMGDAEGLVVRNSLAIVSFERTHRISAFALETCGAAAREAPISRLPSTYAGRLIDENRGAEALAITPEGNILFGYETVERGRSPIGAVTGLNSAGWTDEMAPNPAGYAFVGFDAARIGDTDETFWLFRSYDPIRGNRNVVSWQDGAKAIELTRPLAVDNYEGITVQDLGNGVARVWIISDDNFNPQQRTLLLAFDIAVTSE</sequence>
<feature type="chain" id="PRO_5001577841" description="Phytase-like domain-containing protein" evidence="1">
    <location>
        <begin position="21"/>
        <end position="356"/>
    </location>
</feature>
<dbReference type="PIRSF" id="PIRSF031900">
    <property type="entry name" value="UCP031900"/>
    <property type="match status" value="1"/>
</dbReference>
<dbReference type="SUPFAM" id="SSF50956">
    <property type="entry name" value="Thermostable phytase (3-phytase)"/>
    <property type="match status" value="1"/>
</dbReference>
<dbReference type="PATRIC" id="fig|1280952.3.peg.2915"/>
<evidence type="ECO:0000256" key="1">
    <source>
        <dbReference type="SAM" id="SignalP"/>
    </source>
</evidence>
<keyword evidence="1" id="KW-0732">Signal</keyword>
<dbReference type="AlphaFoldDB" id="A0A059F8F1"/>
<dbReference type="eggNOG" id="COG4246">
    <property type="taxonomic scope" value="Bacteria"/>
</dbReference>
<evidence type="ECO:0000313" key="3">
    <source>
        <dbReference type="EMBL" id="KCZ86833.1"/>
    </source>
</evidence>